<dbReference type="AlphaFoldDB" id="A0A2V1D365"/>
<organism evidence="1 2">
    <name type="scientific">Periconia macrospinosa</name>
    <dbReference type="NCBI Taxonomy" id="97972"/>
    <lineage>
        <taxon>Eukaryota</taxon>
        <taxon>Fungi</taxon>
        <taxon>Dikarya</taxon>
        <taxon>Ascomycota</taxon>
        <taxon>Pezizomycotina</taxon>
        <taxon>Dothideomycetes</taxon>
        <taxon>Pleosporomycetidae</taxon>
        <taxon>Pleosporales</taxon>
        <taxon>Massarineae</taxon>
        <taxon>Periconiaceae</taxon>
        <taxon>Periconia</taxon>
    </lineage>
</organism>
<sequence>MQSKSSKTLKTTNSEGRSAYAPSVVFGAHGQRPMSLGTKLSKPRKLLKLPRRLLLQLWQLVLFQDPYDATDTSASSPQVFSINEGEAPAHNGGPFIRIGRLFPAIRYELTSAQAGPTEQPPDSSQMEAFTSTLVDAGTQTDEAINLEARPRVESKSPPIEERHPVLLSICYYPGQHTVPSYSNDHITNEIAIAAHAGTKRVQNENVEHNASHHIMLSPEPLDAEPVIVEPSAESSDAGTQVDVKDNTGLVVEDREAGASGDDPIILDSDPMGAGIDFSREGTGTLTDPIVLDPDVIGASDIFTRELASRDTGSPVDLTDDLDDTNEPLNIDDDSVLTKEWLVPRTVWDRAYRRWARVVNSWRLEKKRLPRPFMKKMDECEEYTKERGDLPAEKGWDIYRSWALCKILDFPDINGQREKKALEHFETALEQIKRAIAKEVYG</sequence>
<reference evidence="1 2" key="1">
    <citation type="journal article" date="2018" name="Sci. Rep.">
        <title>Comparative genomics provides insights into the lifestyle and reveals functional heterogeneity of dark septate endophytic fungi.</title>
        <authorList>
            <person name="Knapp D.G."/>
            <person name="Nemeth J.B."/>
            <person name="Barry K."/>
            <person name="Hainaut M."/>
            <person name="Henrissat B."/>
            <person name="Johnson J."/>
            <person name="Kuo A."/>
            <person name="Lim J.H.P."/>
            <person name="Lipzen A."/>
            <person name="Nolan M."/>
            <person name="Ohm R.A."/>
            <person name="Tamas L."/>
            <person name="Grigoriev I.V."/>
            <person name="Spatafora J.W."/>
            <person name="Nagy L.G."/>
            <person name="Kovacs G.M."/>
        </authorList>
    </citation>
    <scope>NUCLEOTIDE SEQUENCE [LARGE SCALE GENOMIC DNA]</scope>
    <source>
        <strain evidence="1 2">DSE2036</strain>
    </source>
</reference>
<dbReference type="Proteomes" id="UP000244855">
    <property type="component" value="Unassembled WGS sequence"/>
</dbReference>
<name>A0A2V1D365_9PLEO</name>
<protein>
    <submittedName>
        <fullName evidence="1">Uncharacterized protein</fullName>
    </submittedName>
</protein>
<gene>
    <name evidence="1" type="ORF">DM02DRAFT_276212</name>
</gene>
<evidence type="ECO:0000313" key="1">
    <source>
        <dbReference type="EMBL" id="PVH92487.1"/>
    </source>
</evidence>
<dbReference type="EMBL" id="KZ805679">
    <property type="protein sequence ID" value="PVH92487.1"/>
    <property type="molecule type" value="Genomic_DNA"/>
</dbReference>
<keyword evidence="2" id="KW-1185">Reference proteome</keyword>
<accession>A0A2V1D365</accession>
<proteinExistence type="predicted"/>
<evidence type="ECO:0000313" key="2">
    <source>
        <dbReference type="Proteomes" id="UP000244855"/>
    </source>
</evidence>